<evidence type="ECO:0000313" key="4">
    <source>
        <dbReference type="Proteomes" id="UP000438429"/>
    </source>
</evidence>
<dbReference type="AlphaFoldDB" id="A0A6A4RYC5"/>
<feature type="compositionally biased region" description="Pro residues" evidence="1">
    <location>
        <begin position="79"/>
        <end position="88"/>
    </location>
</feature>
<proteinExistence type="predicted"/>
<name>A0A6A4RYC5_SCOMX</name>
<comment type="caution">
    <text evidence="3">The sequence shown here is derived from an EMBL/GenBank/DDBJ whole genome shotgun (WGS) entry which is preliminary data.</text>
</comment>
<dbReference type="PANTHER" id="PTHR34929">
    <property type="entry name" value="ZGC:153157"/>
    <property type="match status" value="1"/>
</dbReference>
<evidence type="ECO:0000256" key="2">
    <source>
        <dbReference type="SAM" id="Phobius"/>
    </source>
</evidence>
<keyword evidence="2" id="KW-0472">Membrane</keyword>
<organism evidence="3 4">
    <name type="scientific">Scophthalmus maximus</name>
    <name type="common">Turbot</name>
    <name type="synonym">Psetta maxima</name>
    <dbReference type="NCBI Taxonomy" id="52904"/>
    <lineage>
        <taxon>Eukaryota</taxon>
        <taxon>Metazoa</taxon>
        <taxon>Chordata</taxon>
        <taxon>Craniata</taxon>
        <taxon>Vertebrata</taxon>
        <taxon>Euteleostomi</taxon>
        <taxon>Actinopterygii</taxon>
        <taxon>Neopterygii</taxon>
        <taxon>Teleostei</taxon>
        <taxon>Neoteleostei</taxon>
        <taxon>Acanthomorphata</taxon>
        <taxon>Carangaria</taxon>
        <taxon>Pleuronectiformes</taxon>
        <taxon>Pleuronectoidei</taxon>
        <taxon>Scophthalmidae</taxon>
        <taxon>Scophthalmus</taxon>
    </lineage>
</organism>
<feature type="compositionally biased region" description="Basic residues" evidence="1">
    <location>
        <begin position="201"/>
        <end position="213"/>
    </location>
</feature>
<evidence type="ECO:0000313" key="3">
    <source>
        <dbReference type="EMBL" id="KAF0024041.1"/>
    </source>
</evidence>
<feature type="transmembrane region" description="Helical" evidence="2">
    <location>
        <begin position="51"/>
        <end position="71"/>
    </location>
</feature>
<evidence type="ECO:0008006" key="5">
    <source>
        <dbReference type="Google" id="ProtNLM"/>
    </source>
</evidence>
<accession>A0A6A4RYC5</accession>
<reference evidence="3 4" key="1">
    <citation type="submission" date="2019-06" db="EMBL/GenBank/DDBJ databases">
        <title>Draft genomes of female and male turbot (Scophthalmus maximus).</title>
        <authorList>
            <person name="Xu H."/>
            <person name="Xu X.-W."/>
            <person name="Shao C."/>
            <person name="Chen S."/>
        </authorList>
    </citation>
    <scope>NUCLEOTIDE SEQUENCE [LARGE SCALE GENOMIC DNA]</scope>
    <source>
        <strain evidence="3">Ysfricsl-2016a</strain>
        <tissue evidence="3">Blood</tissue>
    </source>
</reference>
<feature type="region of interest" description="Disordered" evidence="1">
    <location>
        <begin position="1"/>
        <end position="36"/>
    </location>
</feature>
<evidence type="ECO:0000256" key="1">
    <source>
        <dbReference type="SAM" id="MobiDB-lite"/>
    </source>
</evidence>
<gene>
    <name evidence="3" type="ORF">F2P81_024671</name>
</gene>
<protein>
    <recommendedName>
        <fullName evidence="5">Transmembrane protein INAFM2</fullName>
    </recommendedName>
</protein>
<dbReference type="EMBL" id="VEVO01000022">
    <property type="protein sequence ID" value="KAF0024041.1"/>
    <property type="molecule type" value="Genomic_DNA"/>
</dbReference>
<dbReference type="Proteomes" id="UP000438429">
    <property type="component" value="Unassembled WGS sequence"/>
</dbReference>
<feature type="compositionally biased region" description="Basic and acidic residues" evidence="1">
    <location>
        <begin position="19"/>
        <end position="36"/>
    </location>
</feature>
<feature type="region of interest" description="Disordered" evidence="1">
    <location>
        <begin position="79"/>
        <end position="223"/>
    </location>
</feature>
<keyword evidence="2" id="KW-0812">Transmembrane</keyword>
<dbReference type="InterPro" id="IPR029162">
    <property type="entry name" value="InaF-motif"/>
</dbReference>
<dbReference type="PANTHER" id="PTHR34929:SF2">
    <property type="entry name" value="TRANSMEMBRANE PROTEIN INAFM1-RELATED"/>
    <property type="match status" value="1"/>
</dbReference>
<keyword evidence="2" id="KW-1133">Transmembrane helix</keyword>
<feature type="compositionally biased region" description="Polar residues" evidence="1">
    <location>
        <begin position="161"/>
        <end position="177"/>
    </location>
</feature>
<dbReference type="Pfam" id="PF15018">
    <property type="entry name" value="InaF-motif"/>
    <property type="match status" value="1"/>
</dbReference>
<sequence length="223" mass="23382">MSSQSEPGPDPNHPLTMRDPAERGRPATYTGDKKAKLVARDNRRWVRLSTAVVYVLSVSLAAVILALYYSLVWRPAPGPGPDPDPGPGPAQSGAGTGEPRAKSPGTEADYISGKNASKSETRTGSVGVSPGDPPVPGTRTSDLHVPGSATDPTGPARAGQGSISPAGTTAEDPSNLPTHRVRDGGGKVPLLKSKTTDVTNRKSHALLRARHQQLTRPDRFHQN</sequence>